<organism evidence="1">
    <name type="scientific">marine sediment metagenome</name>
    <dbReference type="NCBI Taxonomy" id="412755"/>
    <lineage>
        <taxon>unclassified sequences</taxon>
        <taxon>metagenomes</taxon>
        <taxon>ecological metagenomes</taxon>
    </lineage>
</organism>
<protein>
    <submittedName>
        <fullName evidence="1">Uncharacterized protein</fullName>
    </submittedName>
</protein>
<reference evidence="1" key="1">
    <citation type="journal article" date="2014" name="Front. Microbiol.">
        <title>High frequency of phylogenetically diverse reductive dehalogenase-homologous genes in deep subseafloor sedimentary metagenomes.</title>
        <authorList>
            <person name="Kawai M."/>
            <person name="Futagami T."/>
            <person name="Toyoda A."/>
            <person name="Takaki Y."/>
            <person name="Nishi S."/>
            <person name="Hori S."/>
            <person name="Arai W."/>
            <person name="Tsubouchi T."/>
            <person name="Morono Y."/>
            <person name="Uchiyama I."/>
            <person name="Ito T."/>
            <person name="Fujiyama A."/>
            <person name="Inagaki F."/>
            <person name="Takami H."/>
        </authorList>
    </citation>
    <scope>NUCLEOTIDE SEQUENCE</scope>
    <source>
        <strain evidence="1">Expedition CK06-06</strain>
    </source>
</reference>
<comment type="caution">
    <text evidence="1">The sequence shown here is derived from an EMBL/GenBank/DDBJ whole genome shotgun (WGS) entry which is preliminary data.</text>
</comment>
<accession>X1SJV2</accession>
<dbReference type="AlphaFoldDB" id="X1SJV2"/>
<gene>
    <name evidence="1" type="ORF">S12H4_11422</name>
</gene>
<dbReference type="EMBL" id="BARW01005125">
    <property type="protein sequence ID" value="GAI75655.1"/>
    <property type="molecule type" value="Genomic_DNA"/>
</dbReference>
<sequence length="114" mass="12617">MALIPSLVAAQTVMRLEKERRKKLKAKPAGITFGRRNPMPLNSGEITEIATRTADEVMERIRDQEHDSLLLNSVPYAYGSPGIVVDEALARATSCRCLEYRPGKKLCFSKGIIG</sequence>
<name>X1SJV2_9ZZZZ</name>
<feature type="non-terminal residue" evidence="1">
    <location>
        <position position="114"/>
    </location>
</feature>
<evidence type="ECO:0000313" key="1">
    <source>
        <dbReference type="EMBL" id="GAI75655.1"/>
    </source>
</evidence>
<proteinExistence type="predicted"/>